<dbReference type="GO" id="GO:0046354">
    <property type="term" value="P:mannan biosynthetic process"/>
    <property type="evidence" value="ECO:0007669"/>
    <property type="project" value="TreeGrafter"/>
</dbReference>
<keyword evidence="4" id="KW-0808">Transferase</keyword>
<proteinExistence type="inferred from homology"/>
<comment type="caution">
    <text evidence="11">The sequence shown here is derived from an EMBL/GenBank/DDBJ whole genome shotgun (WGS) entry which is preliminary data.</text>
</comment>
<dbReference type="PANTHER" id="PTHR31646:SF1">
    <property type="entry name" value="ALPHA-1,2-MANNOSYLTRANSFERASE MNN2"/>
    <property type="match status" value="1"/>
</dbReference>
<name>A0A9W8YWK4_9PEZI</name>
<dbReference type="InterPro" id="IPR029044">
    <property type="entry name" value="Nucleotide-diphossugar_trans"/>
</dbReference>
<evidence type="ECO:0000256" key="5">
    <source>
        <dbReference type="ARBA" id="ARBA00022692"/>
    </source>
</evidence>
<dbReference type="PANTHER" id="PTHR31646">
    <property type="entry name" value="ALPHA-1,2-MANNOSYLTRANSFERASE MNN2"/>
    <property type="match status" value="1"/>
</dbReference>
<dbReference type="AlphaFoldDB" id="A0A9W8YWK4"/>
<keyword evidence="12" id="KW-1185">Reference proteome</keyword>
<evidence type="ECO:0000256" key="7">
    <source>
        <dbReference type="ARBA" id="ARBA00022989"/>
    </source>
</evidence>
<evidence type="ECO:0000313" key="12">
    <source>
        <dbReference type="Proteomes" id="UP001140453"/>
    </source>
</evidence>
<reference evidence="11" key="1">
    <citation type="submission" date="2022-10" db="EMBL/GenBank/DDBJ databases">
        <title>Tapping the CABI collections for fungal endophytes: first genome assemblies for Collariella, Neodidymelliopsis, Ascochyta clinopodiicola, Didymella pomorum, Didymosphaeria variabile, Neocosmospora piperis and Neocucurbitaria cava.</title>
        <authorList>
            <person name="Hill R."/>
        </authorList>
    </citation>
    <scope>NUCLEOTIDE SEQUENCE</scope>
    <source>
        <strain evidence="11">IMI 355082</strain>
    </source>
</reference>
<comment type="pathway">
    <text evidence="2">Protein modification; protein glycosylation.</text>
</comment>
<keyword evidence="8" id="KW-0333">Golgi apparatus</keyword>
<evidence type="ECO:0000256" key="3">
    <source>
        <dbReference type="ARBA" id="ARBA00009105"/>
    </source>
</evidence>
<dbReference type="Proteomes" id="UP001140453">
    <property type="component" value="Unassembled WGS sequence"/>
</dbReference>
<dbReference type="EMBL" id="JAPEVB010000002">
    <property type="protein sequence ID" value="KAJ4393932.1"/>
    <property type="molecule type" value="Genomic_DNA"/>
</dbReference>
<dbReference type="GO" id="GO:0000026">
    <property type="term" value="F:alpha-1,2-mannosyltransferase activity"/>
    <property type="evidence" value="ECO:0007669"/>
    <property type="project" value="TreeGrafter"/>
</dbReference>
<evidence type="ECO:0000256" key="2">
    <source>
        <dbReference type="ARBA" id="ARBA00004922"/>
    </source>
</evidence>
<dbReference type="InterPro" id="IPR022751">
    <property type="entry name" value="Alpha_mannosyltransferase"/>
</dbReference>
<dbReference type="SUPFAM" id="SSF53448">
    <property type="entry name" value="Nucleotide-diphospho-sugar transferases"/>
    <property type="match status" value="1"/>
</dbReference>
<comment type="similarity">
    <text evidence="3">Belongs to the MNN1/MNT family.</text>
</comment>
<evidence type="ECO:0000256" key="1">
    <source>
        <dbReference type="ARBA" id="ARBA00004323"/>
    </source>
</evidence>
<keyword evidence="7 10" id="KW-1133">Transmembrane helix</keyword>
<protein>
    <submittedName>
        <fullName evidence="11">Uncharacterized protein</fullName>
    </submittedName>
</protein>
<evidence type="ECO:0000256" key="4">
    <source>
        <dbReference type="ARBA" id="ARBA00022679"/>
    </source>
</evidence>
<dbReference type="Pfam" id="PF11051">
    <property type="entry name" value="Mannosyl_trans3"/>
    <property type="match status" value="1"/>
</dbReference>
<gene>
    <name evidence="11" type="ORF">N0V93_003149</name>
</gene>
<keyword evidence="6" id="KW-0735">Signal-anchor</keyword>
<dbReference type="OrthoDB" id="430354at2759"/>
<evidence type="ECO:0000256" key="8">
    <source>
        <dbReference type="ARBA" id="ARBA00023034"/>
    </source>
</evidence>
<accession>A0A9W8YWK4</accession>
<keyword evidence="5 10" id="KW-0812">Transmembrane</keyword>
<dbReference type="GO" id="GO:0000139">
    <property type="term" value="C:Golgi membrane"/>
    <property type="evidence" value="ECO:0007669"/>
    <property type="project" value="UniProtKB-SubCell"/>
</dbReference>
<organism evidence="11 12">
    <name type="scientific">Gnomoniopsis smithogilvyi</name>
    <dbReference type="NCBI Taxonomy" id="1191159"/>
    <lineage>
        <taxon>Eukaryota</taxon>
        <taxon>Fungi</taxon>
        <taxon>Dikarya</taxon>
        <taxon>Ascomycota</taxon>
        <taxon>Pezizomycotina</taxon>
        <taxon>Sordariomycetes</taxon>
        <taxon>Sordariomycetidae</taxon>
        <taxon>Diaporthales</taxon>
        <taxon>Gnomoniaceae</taxon>
        <taxon>Gnomoniopsis</taxon>
    </lineage>
</organism>
<sequence length="543" mass="59137">MAWWTFHPRWAVVHSRAGARWIAAALASFVLLGYVVWSHRGSDYSPGSGFIQNLLPLGNKPTAANGAASAPLPAWIDTPATFDTAGDAKTAELDRSLALHPRLLPAIQAFLARPVLSHDQALPLNEAHCPRAQLDEQVNKDQLSGEHDHWTSLTAENVIEMRRAAVEFLERRAGEEGEGALLGPGFGPEGVVVEKGSRGVVIAAGNKRTVERAAVCIEELQRLGWKGGVEVWHFEGELEGEKERELLERLGVGIHMVSTKKAPGQWKNFELKAEAILRSSFDEVLFLDSDNFPLSDVSALFDAPLFTDPRGGRAIFWPDLNRDHPDNAIHRVLGIPCHKAWQLDSGQILIAKSGNDGLNLAALYLASHMQTEGGYWFSGGDKDTFRYAFLTLGIPYTPAPRWLAVLGSNLKRGQGDLFCGAAMLQYGIAPPPTKYQDSSNPTHPEPLFVHANLLKHMSGVKQGQAFPHLRRLSLTQDDVRVDGQTALDSVVGGAQQISGRGLCSDIWAFRSGVNIETVDASVAFGGLLDGFEARYGGRAGSWK</sequence>
<evidence type="ECO:0000313" key="11">
    <source>
        <dbReference type="EMBL" id="KAJ4393932.1"/>
    </source>
</evidence>
<evidence type="ECO:0000256" key="6">
    <source>
        <dbReference type="ARBA" id="ARBA00022968"/>
    </source>
</evidence>
<keyword evidence="9 10" id="KW-0472">Membrane</keyword>
<comment type="subcellular location">
    <subcellularLocation>
        <location evidence="1">Golgi apparatus membrane</location>
        <topology evidence="1">Single-pass type II membrane protein</topology>
    </subcellularLocation>
</comment>
<feature type="transmembrane region" description="Helical" evidence="10">
    <location>
        <begin position="21"/>
        <end position="37"/>
    </location>
</feature>
<evidence type="ECO:0000256" key="9">
    <source>
        <dbReference type="ARBA" id="ARBA00023136"/>
    </source>
</evidence>
<evidence type="ECO:0000256" key="10">
    <source>
        <dbReference type="SAM" id="Phobius"/>
    </source>
</evidence>